<evidence type="ECO:0000256" key="1">
    <source>
        <dbReference type="SAM" id="Phobius"/>
    </source>
</evidence>
<feature type="transmembrane region" description="Helical" evidence="1">
    <location>
        <begin position="44"/>
        <end position="65"/>
    </location>
</feature>
<protein>
    <recommendedName>
        <fullName evidence="4">DUF4352 domain-containing protein</fullName>
    </recommendedName>
</protein>
<name>A0ABS9X377_9GAMM</name>
<feature type="transmembrane region" description="Helical" evidence="1">
    <location>
        <begin position="6"/>
        <end position="24"/>
    </location>
</feature>
<dbReference type="RefSeq" id="WP_242286695.1">
    <property type="nucleotide sequence ID" value="NZ_JAKKSL010000002.1"/>
</dbReference>
<evidence type="ECO:0000313" key="3">
    <source>
        <dbReference type="Proteomes" id="UP001139646"/>
    </source>
</evidence>
<evidence type="ECO:0000313" key="2">
    <source>
        <dbReference type="EMBL" id="MCI2284247.1"/>
    </source>
</evidence>
<dbReference type="Proteomes" id="UP001139646">
    <property type="component" value="Unassembled WGS sequence"/>
</dbReference>
<sequence>MSAIDIIFVIFGSLLIIAGLYLFISNKKDASSNQVEGFGIKLNVSNPSIILILSGVGLLVLPRFMPEKSINQTPTVVTTQSETNQNNSQSVFFPENSWQLNSYQENGVDYSVPYQVNASINFSNRSNTQINWATQVFVLNMNGTIINNSYTGDIKYINNGYTISFISGTEPGFMQELNLPLDIKMENGGILHMRYRSSTGEQIVHWQR</sequence>
<comment type="caution">
    <text evidence="2">The sequence shown here is derived from an EMBL/GenBank/DDBJ whole genome shotgun (WGS) entry which is preliminary data.</text>
</comment>
<reference evidence="2" key="1">
    <citation type="submission" date="2022-01" db="EMBL/GenBank/DDBJ databases">
        <title>Colwellia maritima, isolated from seawater.</title>
        <authorList>
            <person name="Kristyanto S."/>
            <person name="Jung J."/>
            <person name="Jeon C.O."/>
        </authorList>
    </citation>
    <scope>NUCLEOTIDE SEQUENCE</scope>
    <source>
        <strain evidence="2">MSW7</strain>
    </source>
</reference>
<accession>A0ABS9X377</accession>
<keyword evidence="1" id="KW-1133">Transmembrane helix</keyword>
<dbReference type="EMBL" id="JAKKSL010000002">
    <property type="protein sequence ID" value="MCI2284247.1"/>
    <property type="molecule type" value="Genomic_DNA"/>
</dbReference>
<keyword evidence="3" id="KW-1185">Reference proteome</keyword>
<evidence type="ECO:0008006" key="4">
    <source>
        <dbReference type="Google" id="ProtNLM"/>
    </source>
</evidence>
<keyword evidence="1" id="KW-0812">Transmembrane</keyword>
<gene>
    <name evidence="2" type="ORF">L3081_13700</name>
</gene>
<organism evidence="2 3">
    <name type="scientific">Colwellia maritima</name>
    <dbReference type="NCBI Taxonomy" id="2912588"/>
    <lineage>
        <taxon>Bacteria</taxon>
        <taxon>Pseudomonadati</taxon>
        <taxon>Pseudomonadota</taxon>
        <taxon>Gammaproteobacteria</taxon>
        <taxon>Alteromonadales</taxon>
        <taxon>Colwelliaceae</taxon>
        <taxon>Colwellia</taxon>
    </lineage>
</organism>
<proteinExistence type="predicted"/>
<keyword evidence="1" id="KW-0472">Membrane</keyword>